<evidence type="ECO:0000313" key="1">
    <source>
        <dbReference type="EMBL" id="EPE01115.1"/>
    </source>
</evidence>
<proteinExistence type="predicted"/>
<sequence>MSIIRRAFAVGFCASIFLLGGCTTNVQQPADLSARSHDPRGLISGLPAAGEAVCLTAASDHSPTIDIAVRQALRDRGYKAVMLSAQESPRPKQCRFLVAVSGRGAMLPGDPPSMVALDYRDLYTGETQRAVWKLDRAATAWRRASADSNGVPYRTDVQNLLVTPAVGDFELILRDLVDQLFPAVR</sequence>
<dbReference type="Proteomes" id="UP000014400">
    <property type="component" value="Unassembled WGS sequence"/>
</dbReference>
<dbReference type="AlphaFoldDB" id="S3CKR2"/>
<keyword evidence="2" id="KW-1185">Reference proteome</keyword>
<dbReference type="EMBL" id="ATCF01000005">
    <property type="protein sequence ID" value="EPE01115.1"/>
    <property type="molecule type" value="Genomic_DNA"/>
</dbReference>
<accession>S3CKR2</accession>
<evidence type="ECO:0000313" key="2">
    <source>
        <dbReference type="Proteomes" id="UP000014400"/>
    </source>
</evidence>
<gene>
    <name evidence="1" type="ORF">HMPREF1476_00425</name>
</gene>
<name>S3CKR2_9BURK</name>
<dbReference type="PROSITE" id="PS51257">
    <property type="entry name" value="PROKAR_LIPOPROTEIN"/>
    <property type="match status" value="1"/>
</dbReference>
<comment type="caution">
    <text evidence="1">The sequence shown here is derived from an EMBL/GenBank/DDBJ whole genome shotgun (WGS) entry which is preliminary data.</text>
</comment>
<reference evidence="1 2" key="1">
    <citation type="submission" date="2013-04" db="EMBL/GenBank/DDBJ databases">
        <title>The Genome Sequence of Sutterella wadsworthensis HGA0223.</title>
        <authorList>
            <consortium name="The Broad Institute Genomics Platform"/>
            <person name="Earl A."/>
            <person name="Ward D."/>
            <person name="Feldgarden M."/>
            <person name="Gevers D."/>
            <person name="Schmidt T.M."/>
            <person name="Dover J."/>
            <person name="Dai D."/>
            <person name="Walker B."/>
            <person name="Young S."/>
            <person name="Zeng Q."/>
            <person name="Gargeya S."/>
            <person name="Fitzgerald M."/>
            <person name="Haas B."/>
            <person name="Abouelleil A."/>
            <person name="Allen A.W."/>
            <person name="Alvarado L."/>
            <person name="Arachchi H.M."/>
            <person name="Berlin A.M."/>
            <person name="Chapman S.B."/>
            <person name="Gainer-Dewar J."/>
            <person name="Goldberg J."/>
            <person name="Griggs A."/>
            <person name="Gujja S."/>
            <person name="Hansen M."/>
            <person name="Howarth C."/>
            <person name="Imamovic A."/>
            <person name="Ireland A."/>
            <person name="Larimer J."/>
            <person name="McCowan C."/>
            <person name="Murphy C."/>
            <person name="Pearson M."/>
            <person name="Poon T.W."/>
            <person name="Priest M."/>
            <person name="Roberts A."/>
            <person name="Saif S."/>
            <person name="Shea T."/>
            <person name="Sisk P."/>
            <person name="Sykes S."/>
            <person name="Wortman J."/>
            <person name="Nusbaum C."/>
            <person name="Birren B."/>
        </authorList>
    </citation>
    <scope>NUCLEOTIDE SEQUENCE [LARGE SCALE GENOMIC DNA]</scope>
    <source>
        <strain evidence="1 2">HGA0223</strain>
    </source>
</reference>
<dbReference type="STRING" id="1203554.HMPREF1476_00425"/>
<dbReference type="HOGENOM" id="CLU_1460590_0_0_4"/>
<evidence type="ECO:0008006" key="3">
    <source>
        <dbReference type="Google" id="ProtNLM"/>
    </source>
</evidence>
<organism evidence="1 2">
    <name type="scientific">Sutterella wadsworthensis HGA0223</name>
    <dbReference type="NCBI Taxonomy" id="1203554"/>
    <lineage>
        <taxon>Bacteria</taxon>
        <taxon>Pseudomonadati</taxon>
        <taxon>Pseudomonadota</taxon>
        <taxon>Betaproteobacteria</taxon>
        <taxon>Burkholderiales</taxon>
        <taxon>Sutterellaceae</taxon>
        <taxon>Sutterella</taxon>
    </lineage>
</organism>
<protein>
    <recommendedName>
        <fullName evidence="3">Lipoprotein</fullName>
    </recommendedName>
</protein>
<dbReference type="RefSeq" id="WP_016473818.1">
    <property type="nucleotide sequence ID" value="NZ_KE150480.1"/>
</dbReference>
<dbReference type="PATRIC" id="fig|1203554.3.peg.410"/>
<dbReference type="eggNOG" id="ENOG5032QIX">
    <property type="taxonomic scope" value="Bacteria"/>
</dbReference>
<dbReference type="GeneID" id="64061733"/>